<dbReference type="GO" id="GO:0030409">
    <property type="term" value="F:glutamate formimidoyltransferase activity"/>
    <property type="evidence" value="ECO:0007669"/>
    <property type="project" value="UniProtKB-EC"/>
</dbReference>
<gene>
    <name evidence="10" type="primary">ftcD</name>
    <name evidence="10" type="ORF">QJ521_07225</name>
</gene>
<evidence type="ECO:0000256" key="3">
    <source>
        <dbReference type="ARBA" id="ARBA00012252"/>
    </source>
</evidence>
<evidence type="ECO:0000256" key="7">
    <source>
        <dbReference type="ARBA" id="ARBA00022954"/>
    </source>
</evidence>
<dbReference type="Pfam" id="PF07837">
    <property type="entry name" value="FTCD_N"/>
    <property type="match status" value="1"/>
</dbReference>
<dbReference type="InterPro" id="IPR004227">
    <property type="entry name" value="Formiminotransferase_cat"/>
</dbReference>
<dbReference type="SUPFAM" id="SSF55116">
    <property type="entry name" value="Formiminotransferase domain of formiminotransferase-cyclodeaminase"/>
    <property type="match status" value="2"/>
</dbReference>
<dbReference type="PANTHER" id="PTHR12234">
    <property type="entry name" value="FORMIMINOTRANSFERASE-CYCLODEAMINASE"/>
    <property type="match status" value="1"/>
</dbReference>
<dbReference type="Gene3D" id="3.30.70.670">
    <property type="entry name" value="Formiminotransferase, C-terminal subdomain"/>
    <property type="match status" value="1"/>
</dbReference>
<evidence type="ECO:0000256" key="1">
    <source>
        <dbReference type="ARBA" id="ARBA00004496"/>
    </source>
</evidence>
<evidence type="ECO:0000259" key="9">
    <source>
        <dbReference type="SMART" id="SM01222"/>
    </source>
</evidence>
<dbReference type="GO" id="GO:0006547">
    <property type="term" value="P:L-histidine metabolic process"/>
    <property type="evidence" value="ECO:0007669"/>
    <property type="project" value="UniProtKB-KW"/>
</dbReference>
<dbReference type="InterPro" id="IPR051623">
    <property type="entry name" value="FTCD"/>
</dbReference>
<dbReference type="EMBL" id="JASCXW010000025">
    <property type="protein sequence ID" value="MDI6453351.1"/>
    <property type="molecule type" value="Genomic_DNA"/>
</dbReference>
<proteinExistence type="predicted"/>
<dbReference type="InterPro" id="IPR012886">
    <property type="entry name" value="Formiminotransferase_N"/>
</dbReference>
<comment type="pathway">
    <text evidence="2">Amino-acid degradation; L-histidine degradation into L-glutamate; L-glutamate from N-formimidoyl-L-glutamate (transferase route): step 1/1.</text>
</comment>
<dbReference type="InterPro" id="IPR037070">
    <property type="entry name" value="Formiminotransferase_C_sf"/>
</dbReference>
<dbReference type="EC" id="2.1.2.5" evidence="3"/>
<evidence type="ECO:0000256" key="5">
    <source>
        <dbReference type="ARBA" id="ARBA00022679"/>
    </source>
</evidence>
<dbReference type="SMART" id="SM01221">
    <property type="entry name" value="FTCD"/>
    <property type="match status" value="1"/>
</dbReference>
<feature type="domain" description="Formiminotransferase C-terminal subdomain" evidence="8">
    <location>
        <begin position="181"/>
        <end position="295"/>
    </location>
</feature>
<evidence type="ECO:0000256" key="2">
    <source>
        <dbReference type="ARBA" id="ARBA00005082"/>
    </source>
</evidence>
<protein>
    <recommendedName>
        <fullName evidence="3">glutamate formimidoyltransferase</fullName>
        <ecNumber evidence="3">2.1.2.5</ecNumber>
    </recommendedName>
</protein>
<dbReference type="GO" id="GO:0005542">
    <property type="term" value="F:folic acid binding"/>
    <property type="evidence" value="ECO:0007669"/>
    <property type="project" value="UniProtKB-KW"/>
</dbReference>
<evidence type="ECO:0000259" key="8">
    <source>
        <dbReference type="SMART" id="SM01221"/>
    </source>
</evidence>
<dbReference type="InterPro" id="IPR013802">
    <property type="entry name" value="Formiminotransferase_C"/>
</dbReference>
<dbReference type="Pfam" id="PF02971">
    <property type="entry name" value="FTCD"/>
    <property type="match status" value="1"/>
</dbReference>
<evidence type="ECO:0000256" key="4">
    <source>
        <dbReference type="ARBA" id="ARBA00022490"/>
    </source>
</evidence>
<keyword evidence="11" id="KW-1185">Reference proteome</keyword>
<keyword evidence="7" id="KW-0290">Folate-binding</keyword>
<dbReference type="NCBIfam" id="TIGR02024">
    <property type="entry name" value="FtcD"/>
    <property type="match status" value="1"/>
</dbReference>
<keyword evidence="5 10" id="KW-0808">Transferase</keyword>
<organism evidence="10 11">
    <name type="scientific">Peloplasma aerotolerans</name>
    <dbReference type="NCBI Taxonomy" id="3044389"/>
    <lineage>
        <taxon>Bacteria</taxon>
        <taxon>Bacillati</taxon>
        <taxon>Mycoplasmatota</taxon>
        <taxon>Mollicutes</taxon>
        <taxon>Acholeplasmatales</taxon>
        <taxon>Acholeplasmataceae</taxon>
        <taxon>Peloplasma</taxon>
    </lineage>
</organism>
<name>A0AAW6U5U5_9MOLU</name>
<evidence type="ECO:0000313" key="10">
    <source>
        <dbReference type="EMBL" id="MDI6453351.1"/>
    </source>
</evidence>
<dbReference type="GO" id="GO:0005737">
    <property type="term" value="C:cytoplasm"/>
    <property type="evidence" value="ECO:0007669"/>
    <property type="project" value="UniProtKB-SubCell"/>
</dbReference>
<keyword evidence="4" id="KW-0963">Cytoplasm</keyword>
<dbReference type="Proteomes" id="UP001431532">
    <property type="component" value="Unassembled WGS sequence"/>
</dbReference>
<keyword evidence="6" id="KW-0369">Histidine metabolism</keyword>
<feature type="domain" description="Formiminotransferase N-terminal subdomain" evidence="9">
    <location>
        <begin position="3"/>
        <end position="180"/>
    </location>
</feature>
<dbReference type="SMART" id="SM01222">
    <property type="entry name" value="FTCD_N"/>
    <property type="match status" value="1"/>
</dbReference>
<comment type="caution">
    <text evidence="10">The sequence shown here is derived from an EMBL/GenBank/DDBJ whole genome shotgun (WGS) entry which is preliminary data.</text>
</comment>
<comment type="subcellular location">
    <subcellularLocation>
        <location evidence="1">Cytoplasm</location>
    </subcellularLocation>
</comment>
<evidence type="ECO:0000256" key="6">
    <source>
        <dbReference type="ARBA" id="ARBA00022808"/>
    </source>
</evidence>
<dbReference type="Gene3D" id="3.30.990.10">
    <property type="entry name" value="Formiminotransferase, N-terminal subdomain"/>
    <property type="match status" value="1"/>
</dbReference>
<dbReference type="PANTHER" id="PTHR12234:SF8">
    <property type="entry name" value="FORMIMINOTRANSFERASE-CYCLODEAMINASE"/>
    <property type="match status" value="1"/>
</dbReference>
<dbReference type="RefSeq" id="WP_282839783.1">
    <property type="nucleotide sequence ID" value="NZ_JASCXW010000025.1"/>
</dbReference>
<sequence length="320" mass="36434">MNKIVQCVPNISEGIDLAKIEYITEPLKNKEGFKCISVEPDKDYNRSVITLLGDPEKMIEPLVEFYGRALEKINMNEHKGEHPRMGAVDVCPFIPIADIKVEACIEYAKILAEKVSSTHNIPVFLYALAAQDESRVQLPHIRKGEYEGMKEKLKDSLWKPDYGQAEVHPTFGVTAIGARIPLIAYNIDLSTDNEKTARAIAKSIRQSSGGFQYVQAGPAYLEERKHTQVTMNILDFKKNPIYRVFETVKMECRRYHVEVTGSEVVGLIPMETLMDTIKYYQAVNQIDFDKDMSFNDVVKYAQEYIGLRDFDVLKIIEANL</sequence>
<accession>A0AAW6U5U5</accession>
<dbReference type="InterPro" id="IPR037064">
    <property type="entry name" value="Formiminotransferase_N_sf"/>
</dbReference>
<reference evidence="10" key="1">
    <citation type="submission" date="2023-05" db="EMBL/GenBank/DDBJ databases">
        <title>Mariniplasma microaerophilum sp. nov., a novel anaerobic mollicute isolated from terrestrial mud volcano, Taman Peninsula, Russia.</title>
        <authorList>
            <person name="Khomyakova M.A."/>
            <person name="Merkel A.Y."/>
            <person name="Slobodkin A.I."/>
        </authorList>
    </citation>
    <scope>NUCLEOTIDE SEQUENCE</scope>
    <source>
        <strain evidence="10">M4Ah</strain>
    </source>
</reference>
<dbReference type="AlphaFoldDB" id="A0AAW6U5U5"/>
<evidence type="ECO:0000313" key="11">
    <source>
        <dbReference type="Proteomes" id="UP001431532"/>
    </source>
</evidence>
<dbReference type="InterPro" id="IPR022384">
    <property type="entry name" value="FormiminoTrfase_cat_dom_sf"/>
</dbReference>